<dbReference type="SUPFAM" id="SSF143100">
    <property type="entry name" value="TTHA1013/TTHA0281-like"/>
    <property type="match status" value="1"/>
</dbReference>
<dbReference type="AlphaFoldDB" id="A0A369TEH4"/>
<name>A0A369TEH4_9PROT</name>
<dbReference type="Gene3D" id="3.30.160.250">
    <property type="match status" value="1"/>
</dbReference>
<dbReference type="Proteomes" id="UP000253941">
    <property type="component" value="Unassembled WGS sequence"/>
</dbReference>
<dbReference type="InterPro" id="IPR031807">
    <property type="entry name" value="HicB-like"/>
</dbReference>
<keyword evidence="3" id="KW-1185">Reference proteome</keyword>
<dbReference type="PANTHER" id="PTHR34504">
    <property type="entry name" value="ANTITOXIN HICB"/>
    <property type="match status" value="1"/>
</dbReference>
<dbReference type="InterPro" id="IPR035069">
    <property type="entry name" value="TTHA1013/TTHA0281-like"/>
</dbReference>
<comment type="caution">
    <text evidence="2">The sequence shown here is derived from an EMBL/GenBank/DDBJ whole genome shotgun (WGS) entry which is preliminary data.</text>
</comment>
<protein>
    <submittedName>
        <fullName evidence="2">Type II toxin-antitoxin system HicB family antitoxin</fullName>
    </submittedName>
</protein>
<dbReference type="InterPro" id="IPR051404">
    <property type="entry name" value="TA_system_antitoxin"/>
</dbReference>
<proteinExistence type="predicted"/>
<evidence type="ECO:0000259" key="1">
    <source>
        <dbReference type="Pfam" id="PF15919"/>
    </source>
</evidence>
<sequence length="87" mass="9473">MKGYFAIVRRTSDDEYTVEFPDLPGCHCDAPTVDEAFSNAESALREHAETLESKGKRLPKPRPSHEMIAEAARRSGVAAACLRAPAA</sequence>
<gene>
    <name evidence="2" type="ORF">DRB17_00535</name>
</gene>
<reference evidence="2 3" key="1">
    <citation type="submission" date="2018-07" db="EMBL/GenBank/DDBJ databases">
        <title>Venubactetium sediminum gen. nov., sp. nov., isolated from a marine solar saltern.</title>
        <authorList>
            <person name="Wang S."/>
        </authorList>
    </citation>
    <scope>NUCLEOTIDE SEQUENCE [LARGE SCALE GENOMIC DNA]</scope>
    <source>
        <strain evidence="2 3">WD2A32</strain>
    </source>
</reference>
<dbReference type="RefSeq" id="WP_114580216.1">
    <property type="nucleotide sequence ID" value="NZ_QPMH01000001.1"/>
</dbReference>
<organism evidence="2 3">
    <name type="scientific">Ferruginivarius sediminum</name>
    <dbReference type="NCBI Taxonomy" id="2661937"/>
    <lineage>
        <taxon>Bacteria</taxon>
        <taxon>Pseudomonadati</taxon>
        <taxon>Pseudomonadota</taxon>
        <taxon>Alphaproteobacteria</taxon>
        <taxon>Rhodospirillales</taxon>
        <taxon>Rhodospirillaceae</taxon>
        <taxon>Ferruginivarius</taxon>
    </lineage>
</organism>
<dbReference type="PANTHER" id="PTHR34504:SF2">
    <property type="entry name" value="UPF0150 PROTEIN SSL0259"/>
    <property type="match status" value="1"/>
</dbReference>
<evidence type="ECO:0000313" key="2">
    <source>
        <dbReference type="EMBL" id="RDD63703.1"/>
    </source>
</evidence>
<dbReference type="Pfam" id="PF15919">
    <property type="entry name" value="HicB_lk_antitox"/>
    <property type="match status" value="1"/>
</dbReference>
<accession>A0A369TEH4</accession>
<dbReference type="EMBL" id="QPMH01000001">
    <property type="protein sequence ID" value="RDD63703.1"/>
    <property type="molecule type" value="Genomic_DNA"/>
</dbReference>
<evidence type="ECO:0000313" key="3">
    <source>
        <dbReference type="Proteomes" id="UP000253941"/>
    </source>
</evidence>
<feature type="domain" description="HicB-like antitoxin of toxin-antitoxin system" evidence="1">
    <location>
        <begin position="4"/>
        <end position="72"/>
    </location>
</feature>